<dbReference type="STRING" id="1121316.SAMN02745207_01093"/>
<dbReference type="Proteomes" id="UP000184447">
    <property type="component" value="Unassembled WGS sequence"/>
</dbReference>
<comment type="subcellular location">
    <subcellularLocation>
        <location evidence="1">Carboxysome</location>
    </subcellularLocation>
</comment>
<dbReference type="EMBL" id="FQXM01000005">
    <property type="protein sequence ID" value="SHH43229.1"/>
    <property type="molecule type" value="Genomic_DNA"/>
</dbReference>
<keyword evidence="2" id="KW-1282">Carboxysome</keyword>
<dbReference type="PANTHER" id="PTHR36539:SF2">
    <property type="entry name" value="ETHANOLAMINE UTILIZATION PROTEIN"/>
    <property type="match status" value="1"/>
</dbReference>
<gene>
    <name evidence="4" type="ORF">SAMN02745207_01093</name>
</gene>
<name>A0A1M5SXG5_9CLOT</name>
<dbReference type="GO" id="GO:0031470">
    <property type="term" value="C:carboxysome"/>
    <property type="evidence" value="ECO:0007669"/>
    <property type="project" value="UniProtKB-SubCell"/>
</dbReference>
<dbReference type="CDD" id="cd01614">
    <property type="entry name" value="EutN_CcmL"/>
    <property type="match status" value="1"/>
</dbReference>
<accession>A0A1M5SXG5</accession>
<reference evidence="4 5" key="1">
    <citation type="submission" date="2016-11" db="EMBL/GenBank/DDBJ databases">
        <authorList>
            <person name="Jaros S."/>
            <person name="Januszkiewicz K."/>
            <person name="Wedrychowicz H."/>
        </authorList>
    </citation>
    <scope>NUCLEOTIDE SEQUENCE [LARGE SCALE GENOMIC DNA]</scope>
    <source>
        <strain evidence="4 5">DSM 8605</strain>
    </source>
</reference>
<evidence type="ECO:0000256" key="3">
    <source>
        <dbReference type="ARBA" id="ARBA00024446"/>
    </source>
</evidence>
<dbReference type="PROSITE" id="PS51932">
    <property type="entry name" value="BMV"/>
    <property type="match status" value="1"/>
</dbReference>
<evidence type="ECO:0000313" key="5">
    <source>
        <dbReference type="Proteomes" id="UP000184447"/>
    </source>
</evidence>
<sequence length="92" mass="9690">MVVGKVVGTIVSTRKDPKLIGNKFLVVDIYEKFDNGNKGKILAIDSVGAGVGDLVIVTLGSAARFACDTPDMPVDATIVGIVDDEKDIRINS</sequence>
<organism evidence="4 5">
    <name type="scientific">Clostridium grantii DSM 8605</name>
    <dbReference type="NCBI Taxonomy" id="1121316"/>
    <lineage>
        <taxon>Bacteria</taxon>
        <taxon>Bacillati</taxon>
        <taxon>Bacillota</taxon>
        <taxon>Clostridia</taxon>
        <taxon>Eubacteriales</taxon>
        <taxon>Clostridiaceae</taxon>
        <taxon>Clostridium</taxon>
    </lineage>
</organism>
<dbReference type="RefSeq" id="WP_073337425.1">
    <property type="nucleotide sequence ID" value="NZ_FQXM01000005.1"/>
</dbReference>
<dbReference type="Pfam" id="PF03319">
    <property type="entry name" value="EutN_CcmL"/>
    <property type="match status" value="1"/>
</dbReference>
<dbReference type="Gene3D" id="2.40.50.220">
    <property type="entry name" value="EutN/Ccml"/>
    <property type="match status" value="1"/>
</dbReference>
<protein>
    <submittedName>
        <fullName evidence="4">Ethanolamine utilization protein EutN</fullName>
    </submittedName>
</protein>
<dbReference type="PANTHER" id="PTHR36539">
    <property type="entry name" value="ETHANOLAMINE UTILIZATION PROTEIN EUTN"/>
    <property type="match status" value="1"/>
</dbReference>
<keyword evidence="3" id="KW-1283">Bacterial microcompartment</keyword>
<dbReference type="InterPro" id="IPR004992">
    <property type="entry name" value="EutN_CcmL"/>
</dbReference>
<evidence type="ECO:0000313" key="4">
    <source>
        <dbReference type="EMBL" id="SHH43229.1"/>
    </source>
</evidence>
<dbReference type="AlphaFoldDB" id="A0A1M5SXG5"/>
<dbReference type="InterPro" id="IPR036677">
    <property type="entry name" value="EutN_CcmL_sf"/>
</dbReference>
<dbReference type="SUPFAM" id="SSF159133">
    <property type="entry name" value="EutN/CcmL-like"/>
    <property type="match status" value="1"/>
</dbReference>
<evidence type="ECO:0000256" key="1">
    <source>
        <dbReference type="ARBA" id="ARBA00023587"/>
    </source>
</evidence>
<dbReference type="OrthoDB" id="196195at2"/>
<keyword evidence="5" id="KW-1185">Reference proteome</keyword>
<proteinExistence type="predicted"/>
<evidence type="ECO:0000256" key="2">
    <source>
        <dbReference type="ARBA" id="ARBA00023669"/>
    </source>
</evidence>